<dbReference type="InterPro" id="IPR037143">
    <property type="entry name" value="4-PPantetheinyl_Trfase_dom_sf"/>
</dbReference>
<dbReference type="GO" id="GO:0005829">
    <property type="term" value="C:cytosol"/>
    <property type="evidence" value="ECO:0007669"/>
    <property type="project" value="TreeGrafter"/>
</dbReference>
<dbReference type="Gene3D" id="3.90.470.20">
    <property type="entry name" value="4'-phosphopantetheinyl transferase domain"/>
    <property type="match status" value="1"/>
</dbReference>
<protein>
    <submittedName>
        <fullName evidence="5">4'-phosphopantetheinyl transferase</fullName>
    </submittedName>
</protein>
<feature type="domain" description="4'-phosphopantetheinyl transferase" evidence="4">
    <location>
        <begin position="80"/>
        <end position="154"/>
    </location>
</feature>
<dbReference type="SUPFAM" id="SSF56214">
    <property type="entry name" value="4'-phosphopantetheinyl transferase"/>
    <property type="match status" value="2"/>
</dbReference>
<comment type="similarity">
    <text evidence="1">Belongs to the P-Pant transferase superfamily. Gsp/Sfp/HetI/AcpT family.</text>
</comment>
<dbReference type="GO" id="GO:0000287">
    <property type="term" value="F:magnesium ion binding"/>
    <property type="evidence" value="ECO:0007669"/>
    <property type="project" value="InterPro"/>
</dbReference>
<dbReference type="GO" id="GO:0008897">
    <property type="term" value="F:holo-[acyl-carrier-protein] synthase activity"/>
    <property type="evidence" value="ECO:0007669"/>
    <property type="project" value="InterPro"/>
</dbReference>
<sequence>MRRDLYAAEADRRRFTVAAALLRLAAAEFSGTGPREVEVLRDCPDCPLPHGRPRITGPLDASVSYAGDVVLVAVTAGAVVGVDAEAPAASPRRQSAALRRALGERESAELGRVPEAERDGWLLRRWTYKEAVLKATGEGLRVPPTAVGVSEESGTARLTAYPGRPPGGGRTVLLPLGIPTGAMPPGGTASAAFLLDRDAPVRQAPGRYGRELFDTDGGPG</sequence>
<feature type="region of interest" description="Disordered" evidence="3">
    <location>
        <begin position="144"/>
        <end position="166"/>
    </location>
</feature>
<dbReference type="InterPro" id="IPR050559">
    <property type="entry name" value="P-Pant_transferase_sf"/>
</dbReference>
<name>K4JH79_9ACTN</name>
<dbReference type="GO" id="GO:0019878">
    <property type="term" value="P:lysine biosynthetic process via aminoadipic acid"/>
    <property type="evidence" value="ECO:0007669"/>
    <property type="project" value="TreeGrafter"/>
</dbReference>
<keyword evidence="2 5" id="KW-0808">Transferase</keyword>
<dbReference type="EMBL" id="JX545234">
    <property type="protein sequence ID" value="AFU82628.1"/>
    <property type="molecule type" value="Genomic_DNA"/>
</dbReference>
<dbReference type="PANTHER" id="PTHR12215">
    <property type="entry name" value="PHOSPHOPANTETHEINE TRANSFERASE"/>
    <property type="match status" value="1"/>
</dbReference>
<evidence type="ECO:0000256" key="2">
    <source>
        <dbReference type="ARBA" id="ARBA00022679"/>
    </source>
</evidence>
<accession>K4JH79</accession>
<reference evidence="5" key="1">
    <citation type="journal article" date="2012" name="J. Am. Chem. Soc.">
        <title>Molecular insights into the biosynthesis of guadinomine: a type III secretion system inhibitor.</title>
        <authorList>
            <person name="Holmes T.C."/>
            <person name="May A.E."/>
            <person name="Zaleta-Rivera K."/>
            <person name="Ruby J.G."/>
            <person name="Skewes-Cox P."/>
            <person name="Fischbach M.A."/>
            <person name="Derisi J.L."/>
            <person name="Iwatsuki M."/>
            <person name="Omura S."/>
            <person name="Khosla C."/>
        </authorList>
    </citation>
    <scope>NUCLEOTIDE SEQUENCE</scope>
    <source>
        <strain evidence="5">K01-0509</strain>
    </source>
</reference>
<organism evidence="5">
    <name type="scientific">Streptomyces sp. K01-0509</name>
    <dbReference type="NCBI Taxonomy" id="1238679"/>
    <lineage>
        <taxon>Bacteria</taxon>
        <taxon>Bacillati</taxon>
        <taxon>Actinomycetota</taxon>
        <taxon>Actinomycetes</taxon>
        <taxon>Kitasatosporales</taxon>
        <taxon>Streptomycetaceae</taxon>
        <taxon>Streptomyces</taxon>
    </lineage>
</organism>
<evidence type="ECO:0000313" key="5">
    <source>
        <dbReference type="EMBL" id="AFU82628.1"/>
    </source>
</evidence>
<dbReference type="AlphaFoldDB" id="K4JH79"/>
<evidence type="ECO:0000256" key="3">
    <source>
        <dbReference type="SAM" id="MobiDB-lite"/>
    </source>
</evidence>
<dbReference type="InterPro" id="IPR008278">
    <property type="entry name" value="4-PPantetheinyl_Trfase_dom"/>
</dbReference>
<evidence type="ECO:0000259" key="4">
    <source>
        <dbReference type="Pfam" id="PF01648"/>
    </source>
</evidence>
<evidence type="ECO:0000256" key="1">
    <source>
        <dbReference type="ARBA" id="ARBA00010990"/>
    </source>
</evidence>
<dbReference type="Pfam" id="PF01648">
    <property type="entry name" value="ACPS"/>
    <property type="match status" value="1"/>
</dbReference>
<dbReference type="PANTHER" id="PTHR12215:SF10">
    <property type="entry name" value="L-AMINOADIPATE-SEMIALDEHYDE DEHYDROGENASE-PHOSPHOPANTETHEINYL TRANSFERASE"/>
    <property type="match status" value="1"/>
</dbReference>
<gene>
    <name evidence="5" type="primary">gdnS</name>
</gene>
<proteinExistence type="inferred from homology"/>